<feature type="region of interest" description="Disordered" evidence="1">
    <location>
        <begin position="84"/>
        <end position="138"/>
    </location>
</feature>
<name>A0A814WRM8_ADIRI</name>
<evidence type="ECO:0000256" key="1">
    <source>
        <dbReference type="SAM" id="MobiDB-lite"/>
    </source>
</evidence>
<keyword evidence="2" id="KW-1133">Transmembrane helix</keyword>
<keyword evidence="2" id="KW-0472">Membrane</keyword>
<accession>A0A814WRM8</accession>
<evidence type="ECO:0000313" key="3">
    <source>
        <dbReference type="EMBL" id="CAF1205330.1"/>
    </source>
</evidence>
<keyword evidence="2" id="KW-0812">Transmembrane</keyword>
<evidence type="ECO:0000313" key="4">
    <source>
        <dbReference type="Proteomes" id="UP000663852"/>
    </source>
</evidence>
<dbReference type="EMBL" id="CAJNOJ010000151">
    <property type="protein sequence ID" value="CAF1205330.1"/>
    <property type="molecule type" value="Genomic_DNA"/>
</dbReference>
<dbReference type="Proteomes" id="UP000663852">
    <property type="component" value="Unassembled WGS sequence"/>
</dbReference>
<reference evidence="3" key="1">
    <citation type="submission" date="2021-02" db="EMBL/GenBank/DDBJ databases">
        <authorList>
            <person name="Nowell W R."/>
        </authorList>
    </citation>
    <scope>NUCLEOTIDE SEQUENCE</scope>
</reference>
<sequence length="230" mass="26584">MILFKDLLAKFVPFDKPHSQSHALVKLNIYSIMQIISFCLFALLCSYSLVIAAPIKPTVPATQDAKHQKAHEIANRLLKELAGGHVESETPAQSSNDKEEKEHKDASLPAVNRPVTEKVETHVEKPVVDDSYDEDNQDLELTPTLDDLYEMYNNNYLQLYDDDESSEVIDDDENEDDDEDYLLPISRQDLFKYLDNQEENEHFTNVPHEDIMDDTVMTAEDHQRRRRSIY</sequence>
<organism evidence="3 4">
    <name type="scientific">Adineta ricciae</name>
    <name type="common">Rotifer</name>
    <dbReference type="NCBI Taxonomy" id="249248"/>
    <lineage>
        <taxon>Eukaryota</taxon>
        <taxon>Metazoa</taxon>
        <taxon>Spiralia</taxon>
        <taxon>Gnathifera</taxon>
        <taxon>Rotifera</taxon>
        <taxon>Eurotatoria</taxon>
        <taxon>Bdelloidea</taxon>
        <taxon>Adinetida</taxon>
        <taxon>Adinetidae</taxon>
        <taxon>Adineta</taxon>
    </lineage>
</organism>
<comment type="caution">
    <text evidence="3">The sequence shown here is derived from an EMBL/GenBank/DDBJ whole genome shotgun (WGS) entry which is preliminary data.</text>
</comment>
<dbReference type="AlphaFoldDB" id="A0A814WRM8"/>
<proteinExistence type="predicted"/>
<protein>
    <submittedName>
        <fullName evidence="3">Uncharacterized protein</fullName>
    </submittedName>
</protein>
<feature type="transmembrane region" description="Helical" evidence="2">
    <location>
        <begin position="29"/>
        <end position="50"/>
    </location>
</feature>
<feature type="compositionally biased region" description="Basic and acidic residues" evidence="1">
    <location>
        <begin position="96"/>
        <end position="106"/>
    </location>
</feature>
<evidence type="ECO:0000256" key="2">
    <source>
        <dbReference type="SAM" id="Phobius"/>
    </source>
</evidence>
<feature type="compositionally biased region" description="Basic and acidic residues" evidence="1">
    <location>
        <begin position="115"/>
        <end position="128"/>
    </location>
</feature>
<dbReference type="OrthoDB" id="10047864at2759"/>
<gene>
    <name evidence="3" type="ORF">EDS130_LOCUS25597</name>
</gene>